<evidence type="ECO:0000256" key="2">
    <source>
        <dbReference type="ARBA" id="ARBA00022692"/>
    </source>
</evidence>
<dbReference type="PANTHER" id="PTHR23507">
    <property type="entry name" value="ZGC:174356"/>
    <property type="match status" value="1"/>
</dbReference>
<feature type="transmembrane region" description="Helical" evidence="6">
    <location>
        <begin position="183"/>
        <end position="206"/>
    </location>
</feature>
<feature type="transmembrane region" description="Helical" evidence="6">
    <location>
        <begin position="117"/>
        <end position="135"/>
    </location>
</feature>
<dbReference type="EMBL" id="JBEDNZ010000007">
    <property type="protein sequence ID" value="KAL0840662.1"/>
    <property type="molecule type" value="Genomic_DNA"/>
</dbReference>
<reference evidence="7 8" key="1">
    <citation type="submission" date="2024-06" db="EMBL/GenBank/DDBJ databases">
        <title>A chromosome-level genome assembly of beet webworm, Loxostege sticticalis.</title>
        <authorList>
            <person name="Zhang Y."/>
        </authorList>
    </citation>
    <scope>NUCLEOTIDE SEQUENCE [LARGE SCALE GENOMIC DNA]</scope>
    <source>
        <strain evidence="7">AQ028</strain>
        <tissue evidence="7">Male pupae</tissue>
    </source>
</reference>
<sequence length="297" mass="33190">MDLQRREVNGDGIQPEAEPLNPTNSVNNETNDEPEVKRTCVEGTIHMFRNVTVEPTVMLFIIPYMIASLTTANLSLEKACRVNLNFTDEICTAMREQTLDRENEFEREAQRLLATAMTWRTYITATIPCLLGLFIGPYQDITGHRKVFLVLSIIGQILGCINSMINVYFFLELNLETLVITEALFDALSGGTFALTVTVFSFISTITTEKNRTFRMGLVSFSLTVGLPIGIASSGFMLRGLGYYGPYGIAMGLHTINALYNAFVLKDPKRTPEHKKVSHVLVLFYSVRLPIHTCAAD</sequence>
<comment type="caution">
    <text evidence="7">The sequence shown here is derived from an EMBL/GenBank/DDBJ whole genome shotgun (WGS) entry which is preliminary data.</text>
</comment>
<keyword evidence="4 6" id="KW-0472">Membrane</keyword>
<dbReference type="GO" id="GO:0016020">
    <property type="term" value="C:membrane"/>
    <property type="evidence" value="ECO:0007669"/>
    <property type="project" value="UniProtKB-SubCell"/>
</dbReference>
<evidence type="ECO:0000256" key="6">
    <source>
        <dbReference type="SAM" id="Phobius"/>
    </source>
</evidence>
<dbReference type="Proteomes" id="UP001549921">
    <property type="component" value="Unassembled WGS sequence"/>
</dbReference>
<organism evidence="7 8">
    <name type="scientific">Loxostege sticticalis</name>
    <name type="common">Beet webworm moth</name>
    <dbReference type="NCBI Taxonomy" id="481309"/>
    <lineage>
        <taxon>Eukaryota</taxon>
        <taxon>Metazoa</taxon>
        <taxon>Ecdysozoa</taxon>
        <taxon>Arthropoda</taxon>
        <taxon>Hexapoda</taxon>
        <taxon>Insecta</taxon>
        <taxon>Pterygota</taxon>
        <taxon>Neoptera</taxon>
        <taxon>Endopterygota</taxon>
        <taxon>Lepidoptera</taxon>
        <taxon>Glossata</taxon>
        <taxon>Ditrysia</taxon>
        <taxon>Pyraloidea</taxon>
        <taxon>Crambidae</taxon>
        <taxon>Pyraustinae</taxon>
        <taxon>Loxostege</taxon>
    </lineage>
</organism>
<dbReference type="PANTHER" id="PTHR23507:SF1">
    <property type="entry name" value="FI18259P1-RELATED"/>
    <property type="match status" value="1"/>
</dbReference>
<gene>
    <name evidence="7" type="ORF">ABMA28_015858</name>
</gene>
<accession>A0ABD0TBA5</accession>
<feature type="transmembrane region" description="Helical" evidence="6">
    <location>
        <begin position="218"/>
        <end position="238"/>
    </location>
</feature>
<keyword evidence="2 6" id="KW-0812">Transmembrane</keyword>
<dbReference type="InterPro" id="IPR036259">
    <property type="entry name" value="MFS_trans_sf"/>
</dbReference>
<evidence type="ECO:0000256" key="1">
    <source>
        <dbReference type="ARBA" id="ARBA00004141"/>
    </source>
</evidence>
<feature type="transmembrane region" description="Helical" evidence="6">
    <location>
        <begin position="147"/>
        <end position="171"/>
    </location>
</feature>
<dbReference type="Pfam" id="PF07690">
    <property type="entry name" value="MFS_1"/>
    <property type="match status" value="1"/>
</dbReference>
<feature type="region of interest" description="Disordered" evidence="5">
    <location>
        <begin position="1"/>
        <end position="35"/>
    </location>
</feature>
<feature type="transmembrane region" description="Helical" evidence="6">
    <location>
        <begin position="244"/>
        <end position="265"/>
    </location>
</feature>
<dbReference type="AlphaFoldDB" id="A0ABD0TBA5"/>
<evidence type="ECO:0008006" key="9">
    <source>
        <dbReference type="Google" id="ProtNLM"/>
    </source>
</evidence>
<proteinExistence type="predicted"/>
<name>A0ABD0TBA5_LOXSC</name>
<evidence type="ECO:0000256" key="5">
    <source>
        <dbReference type="SAM" id="MobiDB-lite"/>
    </source>
</evidence>
<evidence type="ECO:0000313" key="8">
    <source>
        <dbReference type="Proteomes" id="UP001549921"/>
    </source>
</evidence>
<feature type="transmembrane region" description="Helical" evidence="6">
    <location>
        <begin position="57"/>
        <end position="76"/>
    </location>
</feature>
<dbReference type="InterPro" id="IPR011701">
    <property type="entry name" value="MFS"/>
</dbReference>
<keyword evidence="3 6" id="KW-1133">Transmembrane helix</keyword>
<evidence type="ECO:0000256" key="3">
    <source>
        <dbReference type="ARBA" id="ARBA00022989"/>
    </source>
</evidence>
<dbReference type="SUPFAM" id="SSF103473">
    <property type="entry name" value="MFS general substrate transporter"/>
    <property type="match status" value="1"/>
</dbReference>
<dbReference type="Gene3D" id="1.20.1250.20">
    <property type="entry name" value="MFS general substrate transporter like domains"/>
    <property type="match status" value="1"/>
</dbReference>
<evidence type="ECO:0000256" key="4">
    <source>
        <dbReference type="ARBA" id="ARBA00023136"/>
    </source>
</evidence>
<comment type="subcellular location">
    <subcellularLocation>
        <location evidence="1">Membrane</location>
        <topology evidence="1">Multi-pass membrane protein</topology>
    </subcellularLocation>
</comment>
<protein>
    <recommendedName>
        <fullName evidence="9">Adenylate cyclase</fullName>
    </recommendedName>
</protein>
<evidence type="ECO:0000313" key="7">
    <source>
        <dbReference type="EMBL" id="KAL0840662.1"/>
    </source>
</evidence>